<dbReference type="OrthoDB" id="4773646at2"/>
<dbReference type="Gene3D" id="3.40.50.300">
    <property type="entry name" value="P-loop containing nucleotide triphosphate hydrolases"/>
    <property type="match status" value="1"/>
</dbReference>
<evidence type="ECO:0000313" key="3">
    <source>
        <dbReference type="Proteomes" id="UP000321720"/>
    </source>
</evidence>
<organism evidence="2 3">
    <name type="scientific">Cellulomonas composti</name>
    <dbReference type="NCBI Taxonomy" id="266130"/>
    <lineage>
        <taxon>Bacteria</taxon>
        <taxon>Bacillati</taxon>
        <taxon>Actinomycetota</taxon>
        <taxon>Actinomycetes</taxon>
        <taxon>Micrococcales</taxon>
        <taxon>Cellulomonadaceae</taxon>
        <taxon>Cellulomonas</taxon>
    </lineage>
</organism>
<sequence>MSASQRQTLAERVAARSGVDASLVEAVLAAHAVPDSHVPVMARSLRATRLRLRGTKAGPQGTGPFDATFDIPTGVVMAVGANLRGKTTILEAITLCLRGEPRELQRDVAKWLTDIECDTEINGRPTGFRIVMRDGAIAEGSIVEATDLAALRAGGTGTKTILAAASAKEYARAVDVFMLDRLSLEPLLAALNTGGVQPHRWASYFGALYPPAGREPVLIGETAMAGLAGRLLTVFLDLPGAALYTRVRAARDAARNRAKNAAASRTSDTERADARRAQLDALQAARTALSELALRSATRPASAVAADVTTVAGQLADAEAAWTAAGALHRQARAARQHDQRALNDHRESAVARALFHGLDPVACPRCEAPVATERRAAEAHSHICAVCTQPVTTDDDDDTERETQAAIEAALAASTRAADAALEAFERAEEEVTVLSQRLTAVEVELREARDAATTDERASLERAAARAEGALAVLPDDNPVLVDPDDKILDALVAELEADLVEPSRELFDELGDEIATLAREFGIESVTGIRIDRAARLKVAKGGADAGGFTAQSPGERLRLRIATVLALLRVGHRRGIATHPGLLMLDSLKAEEVQDSDAAALLDALIRAAAETPNLQVLTTSADQSLPVGKLPADAIIAPPAPDQPLW</sequence>
<dbReference type="Proteomes" id="UP000321720">
    <property type="component" value="Unassembled WGS sequence"/>
</dbReference>
<keyword evidence="1" id="KW-0175">Coiled coil</keyword>
<keyword evidence="3" id="KW-1185">Reference proteome</keyword>
<proteinExistence type="predicted"/>
<protein>
    <submittedName>
        <fullName evidence="2">Uncharacterized protein</fullName>
    </submittedName>
</protein>
<dbReference type="InterPro" id="IPR027417">
    <property type="entry name" value="P-loop_NTPase"/>
</dbReference>
<dbReference type="AlphaFoldDB" id="A0A511J7R5"/>
<gene>
    <name evidence="2" type="ORF">CCO02nite_06980</name>
</gene>
<comment type="caution">
    <text evidence="2">The sequence shown here is derived from an EMBL/GenBank/DDBJ whole genome shotgun (WGS) entry which is preliminary data.</text>
</comment>
<dbReference type="RefSeq" id="WP_146841649.1">
    <property type="nucleotide sequence ID" value="NZ_BJWG01000002.1"/>
</dbReference>
<dbReference type="SUPFAM" id="SSF52540">
    <property type="entry name" value="P-loop containing nucleoside triphosphate hydrolases"/>
    <property type="match status" value="1"/>
</dbReference>
<feature type="coiled-coil region" evidence="1">
    <location>
        <begin position="412"/>
        <end position="446"/>
    </location>
</feature>
<accession>A0A511J7R5</accession>
<dbReference type="EMBL" id="BJWG01000002">
    <property type="protein sequence ID" value="GEL94040.1"/>
    <property type="molecule type" value="Genomic_DNA"/>
</dbReference>
<evidence type="ECO:0000313" key="2">
    <source>
        <dbReference type="EMBL" id="GEL94040.1"/>
    </source>
</evidence>
<name>A0A511J7R5_9CELL</name>
<reference evidence="2 3" key="1">
    <citation type="submission" date="2019-07" db="EMBL/GenBank/DDBJ databases">
        <title>Whole genome shotgun sequence of Cellulomonas composti NBRC 100758.</title>
        <authorList>
            <person name="Hosoyama A."/>
            <person name="Uohara A."/>
            <person name="Ohji S."/>
            <person name="Ichikawa N."/>
        </authorList>
    </citation>
    <scope>NUCLEOTIDE SEQUENCE [LARGE SCALE GENOMIC DNA]</scope>
    <source>
        <strain evidence="2 3">NBRC 100758</strain>
    </source>
</reference>
<evidence type="ECO:0000256" key="1">
    <source>
        <dbReference type="SAM" id="Coils"/>
    </source>
</evidence>